<comment type="subcellular location">
    <subcellularLocation>
        <location evidence="1">Membrane</location>
    </subcellularLocation>
</comment>
<reference evidence="5" key="1">
    <citation type="submission" date="2019-07" db="EMBL/GenBank/DDBJ databases">
        <authorList>
            <consortium name="PulseNet: The National Subtyping Network for Foodborne Disease Surveillance"/>
            <person name="Tarr C.L."/>
            <person name="Trees E."/>
            <person name="Katz L.S."/>
            <person name="Carleton-Romer H.A."/>
            <person name="Stroika S."/>
            <person name="Kucerova Z."/>
            <person name="Roache K.F."/>
            <person name="Sabol A.L."/>
            <person name="Besser J."/>
            <person name="Gerner-Smidt P."/>
        </authorList>
    </citation>
    <scope>NUCLEOTIDE SEQUENCE</scope>
    <source>
        <strain evidence="5">PNUSAS081329</strain>
    </source>
</reference>
<dbReference type="AlphaFoldDB" id="A0A5Y2ZYL0"/>
<feature type="region of interest" description="Disordered" evidence="2">
    <location>
        <begin position="1"/>
        <end position="25"/>
    </location>
</feature>
<evidence type="ECO:0000259" key="4">
    <source>
        <dbReference type="Pfam" id="PF08805"/>
    </source>
</evidence>
<accession>A0A5Y2ZYL0</accession>
<name>A0A5Y2ZYL0_SALER</name>
<sequence length="205" mass="21172">MSQLLTVLRNRKPGRVGTHPDRGWGSADQGGSGILGILGLVVVVGLIWGLWALFNGGQEASNISDIATKTKGYMGGRTGYNFTSGTTMTGNFIQRGFAPGNMRVVGDADSGTATLWNAWGGQVVLAPVSSGAGMNSGFSITTNNVPMKDCISLAQQFGNGGIFSEIAINSTQHSDGTVTSEEAGKECTKNSGSAGTNTMKFQVNG</sequence>
<proteinExistence type="predicted"/>
<protein>
    <submittedName>
        <fullName evidence="5">Pilus assembly protein PilX</fullName>
    </submittedName>
</protein>
<evidence type="ECO:0000256" key="3">
    <source>
        <dbReference type="SAM" id="Phobius"/>
    </source>
</evidence>
<feature type="region of interest" description="Disordered" evidence="2">
    <location>
        <begin position="173"/>
        <end position="196"/>
    </location>
</feature>
<feature type="transmembrane region" description="Helical" evidence="3">
    <location>
        <begin position="34"/>
        <end position="54"/>
    </location>
</feature>
<comment type="caution">
    <text evidence="5">The sequence shown here is derived from an EMBL/GenBank/DDBJ whole genome shotgun (WGS) entry which is preliminary data.</text>
</comment>
<dbReference type="EMBL" id="AAIPPN010000005">
    <property type="protein sequence ID" value="ECG8066754.1"/>
    <property type="molecule type" value="Genomic_DNA"/>
</dbReference>
<dbReference type="InterPro" id="IPR045584">
    <property type="entry name" value="Pilin-like"/>
</dbReference>
<gene>
    <name evidence="5" type="ORF">FNG02_14850</name>
</gene>
<evidence type="ECO:0000313" key="5">
    <source>
        <dbReference type="EMBL" id="ECG8066754.1"/>
    </source>
</evidence>
<dbReference type="SUPFAM" id="SSF54523">
    <property type="entry name" value="Pili subunits"/>
    <property type="match status" value="1"/>
</dbReference>
<evidence type="ECO:0000256" key="1">
    <source>
        <dbReference type="ARBA" id="ARBA00004370"/>
    </source>
</evidence>
<dbReference type="GO" id="GO:0016020">
    <property type="term" value="C:membrane"/>
    <property type="evidence" value="ECO:0007669"/>
    <property type="project" value="UniProtKB-SubCell"/>
</dbReference>
<keyword evidence="3" id="KW-0472">Membrane</keyword>
<dbReference type="InterPro" id="IPR014911">
    <property type="entry name" value="PilS_N"/>
</dbReference>
<feature type="domain" description="Type 4 secretion system PilS N-terminal" evidence="4">
    <location>
        <begin position="58"/>
        <end position="201"/>
    </location>
</feature>
<dbReference type="Gene3D" id="3.30.1690.10">
    <property type="entry name" value="TcpA-like pilin"/>
    <property type="match status" value="1"/>
</dbReference>
<evidence type="ECO:0000256" key="2">
    <source>
        <dbReference type="SAM" id="MobiDB-lite"/>
    </source>
</evidence>
<organism evidence="5">
    <name type="scientific">Salmonella enterica</name>
    <name type="common">Salmonella choleraesuis</name>
    <dbReference type="NCBI Taxonomy" id="28901"/>
    <lineage>
        <taxon>Bacteria</taxon>
        <taxon>Pseudomonadati</taxon>
        <taxon>Pseudomonadota</taxon>
        <taxon>Gammaproteobacteria</taxon>
        <taxon>Enterobacterales</taxon>
        <taxon>Enterobacteriaceae</taxon>
        <taxon>Salmonella</taxon>
    </lineage>
</organism>
<keyword evidence="3" id="KW-0812">Transmembrane</keyword>
<keyword evidence="3" id="KW-1133">Transmembrane helix</keyword>
<dbReference type="Pfam" id="PF08805">
    <property type="entry name" value="PilS"/>
    <property type="match status" value="1"/>
</dbReference>